<evidence type="ECO:0000256" key="4">
    <source>
        <dbReference type="ARBA" id="ARBA00022692"/>
    </source>
</evidence>
<gene>
    <name evidence="11" type="ORF">CNQ84_05945</name>
</gene>
<keyword evidence="2" id="KW-1003">Cell membrane</keyword>
<dbReference type="PROSITE" id="PS50111">
    <property type="entry name" value="CHEMOTAXIS_TRANSDUC_2"/>
    <property type="match status" value="1"/>
</dbReference>
<evidence type="ECO:0000259" key="10">
    <source>
        <dbReference type="PROSITE" id="PS50111"/>
    </source>
</evidence>
<feature type="transmembrane region" description="Helical" evidence="9">
    <location>
        <begin position="21"/>
        <end position="42"/>
    </location>
</feature>
<dbReference type="SUPFAM" id="SSF58104">
    <property type="entry name" value="Methyl-accepting chemotaxis protein (MCP) signaling domain"/>
    <property type="match status" value="1"/>
</dbReference>
<dbReference type="Pfam" id="PF00015">
    <property type="entry name" value="MCPsignal"/>
    <property type="match status" value="1"/>
</dbReference>
<sequence length="499" mass="54613">MSLLARQVTGASSGFLFLNRLLFGFLLLMVLMNLAVVGLVIATGYTGYWLLLAPLLVIVNSIFIGRVFLKVLQACGRIYRALRDATRGNFSGRITNLKTMGEIGKIGWEVNDLLDIVESYFKEVDSCFRNVANNNYQRKALHRGMPGALKTSLTHINESIEAMKRSARLIAINELHSSLHSTNINNLIVNLKDAQGDIAGIGDRMQHVENIARATDSAASEGQVAVTQMVDSLSHINHTMQDVSAVVSALGADSVKVSKSLSIITDIADQTNLLALNAAIEAARAGEQGRGFAVVADEVKALSRRTLEAAIEVSETIASFSRAVESTIAKTEQSNTLAQQINTQIVNFKGQFDTFSEGARETLNKLGVARDISLSALIKVDHIIFKQNGYIALNDEKNDAARAAVSVTHHQCRLGRWYHEGEGPDSFGHTAAFRALDASHAEVHTSVQQALALASQPWHHNPKLKQQIYQAMANAEQESNRVQQHLDQMVREKHRDASL</sequence>
<keyword evidence="12" id="KW-1185">Reference proteome</keyword>
<dbReference type="Proteomes" id="UP000242313">
    <property type="component" value="Unassembled WGS sequence"/>
</dbReference>
<evidence type="ECO:0000256" key="5">
    <source>
        <dbReference type="ARBA" id="ARBA00022989"/>
    </source>
</evidence>
<dbReference type="InterPro" id="IPR004089">
    <property type="entry name" value="MCPsignal_dom"/>
</dbReference>
<accession>A0A2A3MKI4</accession>
<evidence type="ECO:0000256" key="9">
    <source>
        <dbReference type="SAM" id="Phobius"/>
    </source>
</evidence>
<evidence type="ECO:0000256" key="7">
    <source>
        <dbReference type="ARBA" id="ARBA00023224"/>
    </source>
</evidence>
<proteinExistence type="predicted"/>
<comment type="subcellular location">
    <subcellularLocation>
        <location evidence="1">Cell membrane</location>
        <topology evidence="1">Multi-pass membrane protein</topology>
    </subcellularLocation>
</comment>
<feature type="domain" description="Methyl-accepting transducer" evidence="10">
    <location>
        <begin position="180"/>
        <end position="376"/>
    </location>
</feature>
<dbReference type="InterPro" id="IPR036640">
    <property type="entry name" value="ABC1_TM_sf"/>
</dbReference>
<comment type="caution">
    <text evidence="11">The sequence shown here is derived from an EMBL/GenBank/DDBJ whole genome shotgun (WGS) entry which is preliminary data.</text>
</comment>
<keyword evidence="4 9" id="KW-0812">Transmembrane</keyword>
<dbReference type="InterPro" id="IPR025991">
    <property type="entry name" value="Chemoreceptor_zinc-bind_dom"/>
</dbReference>
<dbReference type="GO" id="GO:0006935">
    <property type="term" value="P:chemotaxis"/>
    <property type="evidence" value="ECO:0007669"/>
    <property type="project" value="UniProtKB-ARBA"/>
</dbReference>
<dbReference type="GO" id="GO:0005886">
    <property type="term" value="C:plasma membrane"/>
    <property type="evidence" value="ECO:0007669"/>
    <property type="project" value="UniProtKB-SubCell"/>
</dbReference>
<keyword evidence="6 9" id="KW-0472">Membrane</keyword>
<protein>
    <submittedName>
        <fullName evidence="11">Chemotaxis protein</fullName>
    </submittedName>
</protein>
<evidence type="ECO:0000256" key="6">
    <source>
        <dbReference type="ARBA" id="ARBA00023136"/>
    </source>
</evidence>
<dbReference type="Gene3D" id="1.20.120.30">
    <property type="entry name" value="Aspartate receptor, ligand-binding domain"/>
    <property type="match status" value="1"/>
</dbReference>
<dbReference type="PANTHER" id="PTHR32089">
    <property type="entry name" value="METHYL-ACCEPTING CHEMOTAXIS PROTEIN MCPB"/>
    <property type="match status" value="1"/>
</dbReference>
<dbReference type="SUPFAM" id="SSF90123">
    <property type="entry name" value="ABC transporter transmembrane region"/>
    <property type="match status" value="1"/>
</dbReference>
<dbReference type="Gene3D" id="1.10.287.950">
    <property type="entry name" value="Methyl-accepting chemotaxis protein"/>
    <property type="match status" value="1"/>
</dbReference>
<evidence type="ECO:0000313" key="11">
    <source>
        <dbReference type="EMBL" id="PBK05318.1"/>
    </source>
</evidence>
<keyword evidence="7 8" id="KW-0807">Transducer</keyword>
<dbReference type="EMBL" id="NTMR01000005">
    <property type="protein sequence ID" value="PBK05318.1"/>
    <property type="molecule type" value="Genomic_DNA"/>
</dbReference>
<name>A0A2A3MKI4_9PSED</name>
<dbReference type="AlphaFoldDB" id="A0A2A3MKI4"/>
<dbReference type="Pfam" id="PF13682">
    <property type="entry name" value="CZB"/>
    <property type="match status" value="1"/>
</dbReference>
<evidence type="ECO:0000256" key="8">
    <source>
        <dbReference type="PROSITE-ProRule" id="PRU00284"/>
    </source>
</evidence>
<dbReference type="Gene3D" id="1.20.120.1530">
    <property type="match status" value="1"/>
</dbReference>
<keyword evidence="3" id="KW-0488">Methylation</keyword>
<evidence type="ECO:0000256" key="3">
    <source>
        <dbReference type="ARBA" id="ARBA00022481"/>
    </source>
</evidence>
<keyword evidence="5 9" id="KW-1133">Transmembrane helix</keyword>
<dbReference type="GO" id="GO:0005524">
    <property type="term" value="F:ATP binding"/>
    <property type="evidence" value="ECO:0007669"/>
    <property type="project" value="InterPro"/>
</dbReference>
<dbReference type="SMART" id="SM00283">
    <property type="entry name" value="MA"/>
    <property type="match status" value="1"/>
</dbReference>
<dbReference type="PANTHER" id="PTHR32089:SF112">
    <property type="entry name" value="LYSOZYME-LIKE PROTEIN-RELATED"/>
    <property type="match status" value="1"/>
</dbReference>
<evidence type="ECO:0000313" key="12">
    <source>
        <dbReference type="Proteomes" id="UP000242313"/>
    </source>
</evidence>
<reference evidence="11 12" key="1">
    <citation type="submission" date="2017-09" db="EMBL/GenBank/DDBJ databases">
        <title>Pseudomonas abyssi sp. nov. isolated from Abyssopelagic Water.</title>
        <authorList>
            <person name="Wei Y."/>
        </authorList>
    </citation>
    <scope>NUCLEOTIDE SEQUENCE [LARGE SCALE GENOMIC DNA]</scope>
    <source>
        <strain evidence="11 12">MT5</strain>
    </source>
</reference>
<organism evidence="11 12">
    <name type="scientific">Pseudomonas abyssi</name>
    <dbReference type="NCBI Taxonomy" id="170540"/>
    <lineage>
        <taxon>Bacteria</taxon>
        <taxon>Pseudomonadati</taxon>
        <taxon>Pseudomonadota</taxon>
        <taxon>Gammaproteobacteria</taxon>
        <taxon>Pseudomonadales</taxon>
        <taxon>Pseudomonadaceae</taxon>
        <taxon>Pseudomonas</taxon>
    </lineage>
</organism>
<evidence type="ECO:0000256" key="1">
    <source>
        <dbReference type="ARBA" id="ARBA00004651"/>
    </source>
</evidence>
<dbReference type="GO" id="GO:0007165">
    <property type="term" value="P:signal transduction"/>
    <property type="evidence" value="ECO:0007669"/>
    <property type="project" value="UniProtKB-KW"/>
</dbReference>
<evidence type="ECO:0000256" key="2">
    <source>
        <dbReference type="ARBA" id="ARBA00022475"/>
    </source>
</evidence>
<feature type="transmembrane region" description="Helical" evidence="9">
    <location>
        <begin position="48"/>
        <end position="69"/>
    </location>
</feature>